<evidence type="ECO:0000313" key="2">
    <source>
        <dbReference type="EMBL" id="MFC7666757.1"/>
    </source>
</evidence>
<protein>
    <submittedName>
        <fullName evidence="2">DUF2079 domain-containing protein</fullName>
    </submittedName>
</protein>
<evidence type="ECO:0000256" key="1">
    <source>
        <dbReference type="SAM" id="Phobius"/>
    </source>
</evidence>
<dbReference type="InterPro" id="IPR018650">
    <property type="entry name" value="STSV1_Orf64"/>
</dbReference>
<feature type="transmembrane region" description="Helical" evidence="1">
    <location>
        <begin position="71"/>
        <end position="90"/>
    </location>
</feature>
<accession>A0ABW2U288</accession>
<keyword evidence="3" id="KW-1185">Reference proteome</keyword>
<keyword evidence="1" id="KW-1133">Transmembrane helix</keyword>
<sequence length="118" mass="13252">MALVLVVFGVAFGLLALVNHYLFRTFAYDLGIYNQALWDYAHLRPNVNSVMRYNNLFGDHFTLLQPLYAPLYWVFGSYTLLVVQIGLILVGATAPTACICCAPAAPSPARRWPCWCCF</sequence>
<reference evidence="3" key="1">
    <citation type="journal article" date="2019" name="Int. J. Syst. Evol. Microbiol.">
        <title>The Global Catalogue of Microorganisms (GCM) 10K type strain sequencing project: providing services to taxonomists for standard genome sequencing and annotation.</title>
        <authorList>
            <consortium name="The Broad Institute Genomics Platform"/>
            <consortium name="The Broad Institute Genome Sequencing Center for Infectious Disease"/>
            <person name="Wu L."/>
            <person name="Ma J."/>
        </authorList>
    </citation>
    <scope>NUCLEOTIDE SEQUENCE [LARGE SCALE GENOMIC DNA]</scope>
    <source>
        <strain evidence="3">JCM 19635</strain>
    </source>
</reference>
<gene>
    <name evidence="2" type="ORF">ACFQT0_04490</name>
</gene>
<dbReference type="Proteomes" id="UP001596513">
    <property type="component" value="Unassembled WGS sequence"/>
</dbReference>
<proteinExistence type="predicted"/>
<dbReference type="RefSeq" id="WP_380200725.1">
    <property type="nucleotide sequence ID" value="NZ_JBHTEK010000001.1"/>
</dbReference>
<dbReference type="EMBL" id="JBHTEK010000001">
    <property type="protein sequence ID" value="MFC7666757.1"/>
    <property type="molecule type" value="Genomic_DNA"/>
</dbReference>
<evidence type="ECO:0000313" key="3">
    <source>
        <dbReference type="Proteomes" id="UP001596513"/>
    </source>
</evidence>
<comment type="caution">
    <text evidence="2">The sequence shown here is derived from an EMBL/GenBank/DDBJ whole genome shotgun (WGS) entry which is preliminary data.</text>
</comment>
<name>A0ABW2U288_9BACT</name>
<keyword evidence="1" id="KW-0812">Transmembrane</keyword>
<organism evidence="2 3">
    <name type="scientific">Hymenobacter humi</name>
    <dbReference type="NCBI Taxonomy" id="1411620"/>
    <lineage>
        <taxon>Bacteria</taxon>
        <taxon>Pseudomonadati</taxon>
        <taxon>Bacteroidota</taxon>
        <taxon>Cytophagia</taxon>
        <taxon>Cytophagales</taxon>
        <taxon>Hymenobacteraceae</taxon>
        <taxon>Hymenobacter</taxon>
    </lineage>
</organism>
<keyword evidence="1" id="KW-0472">Membrane</keyword>
<dbReference type="Pfam" id="PF09852">
    <property type="entry name" value="DUF2079"/>
    <property type="match status" value="1"/>
</dbReference>